<dbReference type="EMBL" id="GEDC01018561">
    <property type="protein sequence ID" value="JAS18737.1"/>
    <property type="molecule type" value="Transcribed_RNA"/>
</dbReference>
<proteinExistence type="predicted"/>
<dbReference type="InterPro" id="IPR004879">
    <property type="entry name" value="Ssp411-like_TRX"/>
</dbReference>
<name>A0A1B6DA39_9HEMI</name>
<dbReference type="CDD" id="cd02955">
    <property type="entry name" value="SSP411"/>
    <property type="match status" value="1"/>
</dbReference>
<dbReference type="SUPFAM" id="SSF52833">
    <property type="entry name" value="Thioredoxin-like"/>
    <property type="match status" value="1"/>
</dbReference>
<dbReference type="InterPro" id="IPR036249">
    <property type="entry name" value="Thioredoxin-like_sf"/>
</dbReference>
<sequence length="801" mass="90810">MFPGRFSQCPISFNSIRSLKLFNKKRLNTILPNRVDVFNSCSNWNISRRFLFTYKENILYIMASSSTSSKHLNRLNDEKSPYLLQHASNPVDWYPWGEEAFEKAQKEDKLIFLSVGYSTCHWCHVMERESFEDEEIAEIMNKYFVNIKVDREERPDVDKVYMTFVQASSGSGGWPMSVFLTPDLKPVGGGTYFPPKDNWGRPGFKSILLSIAKQWKEDKRKLANTGSRIINLLKKTTIFDVSIAGGLISGLIPEVECAIMCGSQLVSRYDPVYGGFGLAPKFPQPVNFMFGFHAYARDPNNKLYVDLKDMCLHTLTMMAKGGIHDHISQGFARYSTDERWHVPHFEKMLYDQGQLAVVYSYAYIISKNQMYADTVKDILTYVSRDLSHPEGGFYSAEDADSLPTSDSTEKREGAFCVWTYDEVKELLARPITAKPELTLGEVFSYHYGIEPDGNVDPQQDPHNELKGKNVLIMNGSEEKTAAKFQLDEKNLKSELEAGKRILFLERLKRPKPHLDDKIITSWNGLMISGYARAAEALNDDSYIHRAVQAAKFIKKHLYNKETKTLLRSCYTGPKGSVVQISTPINGFIDDYAFLIRGLLDLYECCFDTAWLEWANILQDKQDELFWDSESSGYFTTPSSDNLLLRLKEDQDGAEPSGNSVSAQNLLRLAAMLDRVELKEKAGSILASFTSRLTRIPMALPEMVSALMLFHDSPTQIVITGQISDTDTAAMLSVVRSRYIPGRVLLLADNNTESILYRNSDAVRKMKVSNDGRQNAYVCRHNSCSLPVRNPNDLAARLDQPD</sequence>
<evidence type="ECO:0000313" key="4">
    <source>
        <dbReference type="EMBL" id="JAS18737.1"/>
    </source>
</evidence>
<dbReference type="Pfam" id="PF03190">
    <property type="entry name" value="Thioredox_DsbH"/>
    <property type="match status" value="1"/>
</dbReference>
<evidence type="ECO:0000313" key="5">
    <source>
        <dbReference type="EMBL" id="JAS22455.1"/>
    </source>
</evidence>
<evidence type="ECO:0000259" key="1">
    <source>
        <dbReference type="Pfam" id="PF03190"/>
    </source>
</evidence>
<dbReference type="InterPro" id="IPR024705">
    <property type="entry name" value="Ssp411"/>
</dbReference>
<accession>A0A1B6DA39</accession>
<dbReference type="GO" id="GO:0005975">
    <property type="term" value="P:carbohydrate metabolic process"/>
    <property type="evidence" value="ECO:0007669"/>
    <property type="project" value="InterPro"/>
</dbReference>
<reference evidence="5" key="1">
    <citation type="submission" date="2015-12" db="EMBL/GenBank/DDBJ databases">
        <title>De novo transcriptome assembly of four potential Pierce s Disease insect vectors from Arizona vineyards.</title>
        <authorList>
            <person name="Tassone E.E."/>
        </authorList>
    </citation>
    <scope>NUCLEOTIDE SEQUENCE</scope>
</reference>
<dbReference type="InterPro" id="IPR012341">
    <property type="entry name" value="6hp_glycosidase-like_sf"/>
</dbReference>
<organism evidence="5">
    <name type="scientific">Clastoptera arizonana</name>
    <name type="common">Arizona spittle bug</name>
    <dbReference type="NCBI Taxonomy" id="38151"/>
    <lineage>
        <taxon>Eukaryota</taxon>
        <taxon>Metazoa</taxon>
        <taxon>Ecdysozoa</taxon>
        <taxon>Arthropoda</taxon>
        <taxon>Hexapoda</taxon>
        <taxon>Insecta</taxon>
        <taxon>Pterygota</taxon>
        <taxon>Neoptera</taxon>
        <taxon>Paraneoptera</taxon>
        <taxon>Hemiptera</taxon>
        <taxon>Auchenorrhyncha</taxon>
        <taxon>Cercopoidea</taxon>
        <taxon>Clastopteridae</taxon>
        <taxon>Clastoptera</taxon>
    </lineage>
</organism>
<dbReference type="AlphaFoldDB" id="A0A1B6DA39"/>
<dbReference type="SUPFAM" id="SSF48208">
    <property type="entry name" value="Six-hairpin glycosidases"/>
    <property type="match status" value="1"/>
</dbReference>
<dbReference type="Gene3D" id="3.40.30.10">
    <property type="entry name" value="Glutaredoxin"/>
    <property type="match status" value="1"/>
</dbReference>
<feature type="domain" description="Spermatogenesis-associated protein 20-like TRX" evidence="1">
    <location>
        <begin position="73"/>
        <end position="233"/>
    </location>
</feature>
<dbReference type="PIRSF" id="PIRSF006402">
    <property type="entry name" value="UCP006402_thioredoxin"/>
    <property type="match status" value="1"/>
</dbReference>
<evidence type="ECO:0000313" key="3">
    <source>
        <dbReference type="EMBL" id="JAS15543.1"/>
    </source>
</evidence>
<gene>
    <name evidence="4" type="ORF">g.28912</name>
    <name evidence="3" type="ORF">g.28914</name>
    <name evidence="5" type="ORF">g.28916</name>
    <name evidence="2" type="ORF">g.28920</name>
</gene>
<dbReference type="EMBL" id="GEDC01023860">
    <property type="protein sequence ID" value="JAS13438.1"/>
    <property type="molecule type" value="Transcribed_RNA"/>
</dbReference>
<dbReference type="PANTHER" id="PTHR42899">
    <property type="entry name" value="SPERMATOGENESIS-ASSOCIATED PROTEIN 20"/>
    <property type="match status" value="1"/>
</dbReference>
<dbReference type="InterPro" id="IPR008928">
    <property type="entry name" value="6-hairpin_glycosidase_sf"/>
</dbReference>
<protein>
    <recommendedName>
        <fullName evidence="1">Spermatogenesis-associated protein 20-like TRX domain-containing protein</fullName>
    </recommendedName>
</protein>
<dbReference type="EMBL" id="GEDC01014843">
    <property type="protein sequence ID" value="JAS22455.1"/>
    <property type="molecule type" value="Transcribed_RNA"/>
</dbReference>
<evidence type="ECO:0000313" key="2">
    <source>
        <dbReference type="EMBL" id="JAS13438.1"/>
    </source>
</evidence>
<dbReference type="PANTHER" id="PTHR42899:SF1">
    <property type="entry name" value="SPERMATOGENESIS-ASSOCIATED PROTEIN 20"/>
    <property type="match status" value="1"/>
</dbReference>
<dbReference type="EMBL" id="GEDC01021755">
    <property type="protein sequence ID" value="JAS15543.1"/>
    <property type="molecule type" value="Transcribed_RNA"/>
</dbReference>
<dbReference type="Gene3D" id="1.50.10.10">
    <property type="match status" value="1"/>
</dbReference>